<dbReference type="EMBL" id="CP022760">
    <property type="protein sequence ID" value="AXV83621.1"/>
    <property type="molecule type" value="Genomic_DNA"/>
</dbReference>
<protein>
    <submittedName>
        <fullName evidence="1">Uncharacterized protein</fullName>
    </submittedName>
</protein>
<sequence length="77" mass="8361">MNARGEARSRSVYLVWPRKPLNKASAEDGIGEMERGHMEVEPMLEADARLAKAAGGSCPCRCLIEQVSCTCPAGFLH</sequence>
<proteinExistence type="predicted"/>
<evidence type="ECO:0000313" key="1">
    <source>
        <dbReference type="EMBL" id="AXV83621.1"/>
    </source>
</evidence>
<gene>
    <name evidence="1" type="ORF">CJO77_18735</name>
</gene>
<accession>A0AAD0S9Q1</accession>
<keyword evidence="1" id="KW-0614">Plasmid</keyword>
<evidence type="ECO:0000313" key="2">
    <source>
        <dbReference type="Proteomes" id="UP000261758"/>
    </source>
</evidence>
<organism evidence="1 2">
    <name type="scientific">Ralstonia solanacearum</name>
    <name type="common">Pseudomonas solanacearum</name>
    <dbReference type="NCBI Taxonomy" id="305"/>
    <lineage>
        <taxon>Bacteria</taxon>
        <taxon>Pseudomonadati</taxon>
        <taxon>Pseudomonadota</taxon>
        <taxon>Betaproteobacteria</taxon>
        <taxon>Burkholderiales</taxon>
        <taxon>Burkholderiaceae</taxon>
        <taxon>Ralstonia</taxon>
        <taxon>Ralstonia solanacearum species complex</taxon>
    </lineage>
</organism>
<name>A0AAD0S9Q1_RALSL</name>
<dbReference type="Proteomes" id="UP000261758">
    <property type="component" value="Plasmid unnamed"/>
</dbReference>
<geneLocation type="plasmid" evidence="1 2">
    <name>unnamed</name>
</geneLocation>
<reference evidence="1 2" key="1">
    <citation type="submission" date="2017-08" db="EMBL/GenBank/DDBJ databases">
        <title>Genome sequences of Ralstonia solanacearum Species Complex (RSSC) isolated from Potato bacterial wilts in Korea.</title>
        <authorList>
            <person name="Cho H."/>
            <person name="Song E.-S."/>
            <person name="Lee Y.K."/>
            <person name="Lee S."/>
            <person name="Lee S.-W."/>
            <person name="Jo A."/>
            <person name="Kim J.-G."/>
            <person name="Hwang I."/>
        </authorList>
    </citation>
    <scope>NUCLEOTIDE SEQUENCE [LARGE SCALE GENOMIC DNA]</scope>
    <source>
        <strain evidence="1 2">T98</strain>
        <plasmid evidence="1 2">unnamed</plasmid>
    </source>
</reference>
<dbReference type="AlphaFoldDB" id="A0AAD0S9Q1"/>